<dbReference type="InterPro" id="IPR037185">
    <property type="entry name" value="EmrE-like"/>
</dbReference>
<dbReference type="AlphaFoldDB" id="A0A9N9ABZ4"/>
<reference evidence="7" key="1">
    <citation type="submission" date="2021-06" db="EMBL/GenBank/DDBJ databases">
        <authorList>
            <person name="Kallberg Y."/>
            <person name="Tangrot J."/>
            <person name="Rosling A."/>
        </authorList>
    </citation>
    <scope>NUCLEOTIDE SEQUENCE</scope>
    <source>
        <strain evidence="7">87-6 pot B 2015</strain>
    </source>
</reference>
<gene>
    <name evidence="7" type="ORF">FMOSSE_LOCUS5183</name>
</gene>
<evidence type="ECO:0000256" key="3">
    <source>
        <dbReference type="ARBA" id="ARBA00022989"/>
    </source>
</evidence>
<evidence type="ECO:0000256" key="1">
    <source>
        <dbReference type="ARBA" id="ARBA00004141"/>
    </source>
</evidence>
<comment type="subcellular location">
    <subcellularLocation>
        <location evidence="1">Membrane</location>
        <topology evidence="1">Multi-pass membrane protein</topology>
    </subcellularLocation>
</comment>
<evidence type="ECO:0000256" key="2">
    <source>
        <dbReference type="ARBA" id="ARBA00022692"/>
    </source>
</evidence>
<evidence type="ECO:0000256" key="4">
    <source>
        <dbReference type="ARBA" id="ARBA00023136"/>
    </source>
</evidence>
<feature type="transmembrane region" description="Helical" evidence="5">
    <location>
        <begin position="42"/>
        <end position="62"/>
    </location>
</feature>
<evidence type="ECO:0000256" key="5">
    <source>
        <dbReference type="SAM" id="Phobius"/>
    </source>
</evidence>
<keyword evidence="8" id="KW-1185">Reference proteome</keyword>
<feature type="domain" description="EamA" evidence="6">
    <location>
        <begin position="163"/>
        <end position="242"/>
    </location>
</feature>
<feature type="transmembrane region" description="Helical" evidence="5">
    <location>
        <begin position="386"/>
        <end position="406"/>
    </location>
</feature>
<keyword evidence="4 5" id="KW-0472">Membrane</keyword>
<dbReference type="EMBL" id="CAJVPP010000952">
    <property type="protein sequence ID" value="CAG8524137.1"/>
    <property type="molecule type" value="Genomic_DNA"/>
</dbReference>
<evidence type="ECO:0000259" key="6">
    <source>
        <dbReference type="Pfam" id="PF00892"/>
    </source>
</evidence>
<evidence type="ECO:0000313" key="7">
    <source>
        <dbReference type="EMBL" id="CAG8524137.1"/>
    </source>
</evidence>
<name>A0A9N9ABZ4_FUNMO</name>
<proteinExistence type="predicted"/>
<dbReference type="SUPFAM" id="SSF103481">
    <property type="entry name" value="Multidrug resistance efflux transporter EmrE"/>
    <property type="match status" value="1"/>
</dbReference>
<sequence>MVFTERQRYTVGIIVLLCVVLIWVGSSFLMNNMFGEQDYNKPFAITYVNTASFTFYLLYFLCNKKRPIDKQRIIEFNNALYDAISRSSFDSTSEASSNSNDGMNDFQENITLQPEDHSMYSSSLELGLINDNNSSFIRSHHETSDNHPHIDPHDVLSSMRDDEKLSTRQIAKLGFTFCMLWFAANWSTNASLAYTSVASSTILSSTSGFFTLVIGSLVRVEKFSFLKFVAVVISFVGVYLISNEDTFDKPNDSLHTSTNSLFGDFLALIGAFFYGCYTILLKLRIQNESHVNMPLFFGFVGIFNVILLWPLFWLLHFTGLEQFQLPPNNTIWIMVAINALIGTFLSDYLWLIAVLMTSPLIVTLGLSLTIPLALLGDIFFKGLFMSTGYCFGVIMVTSGFIGVNFLEIKEKSNDRKPEIYLDNEGNSVRILS</sequence>
<feature type="transmembrane region" description="Helical" evidence="5">
    <location>
        <begin position="262"/>
        <end position="283"/>
    </location>
</feature>
<dbReference type="Proteomes" id="UP000789375">
    <property type="component" value="Unassembled WGS sequence"/>
</dbReference>
<feature type="transmembrane region" description="Helical" evidence="5">
    <location>
        <begin position="225"/>
        <end position="242"/>
    </location>
</feature>
<dbReference type="InterPro" id="IPR000620">
    <property type="entry name" value="EamA_dom"/>
</dbReference>
<feature type="transmembrane region" description="Helical" evidence="5">
    <location>
        <begin position="360"/>
        <end position="380"/>
    </location>
</feature>
<evidence type="ECO:0000313" key="8">
    <source>
        <dbReference type="Proteomes" id="UP000789375"/>
    </source>
</evidence>
<protein>
    <submittedName>
        <fullName evidence="7">10186_t:CDS:1</fullName>
    </submittedName>
</protein>
<dbReference type="Pfam" id="PF00892">
    <property type="entry name" value="EamA"/>
    <property type="match status" value="1"/>
</dbReference>
<feature type="transmembrane region" description="Helical" evidence="5">
    <location>
        <begin position="193"/>
        <end position="218"/>
    </location>
</feature>
<dbReference type="PANTHER" id="PTHR23051">
    <property type="entry name" value="SOLUTE CARRIER FAMILY 35, MEMBER F5"/>
    <property type="match status" value="1"/>
</dbReference>
<dbReference type="PANTHER" id="PTHR23051:SF0">
    <property type="entry name" value="SOLUTE CARRIER FAMILY 35 MEMBER F5"/>
    <property type="match status" value="1"/>
</dbReference>
<feature type="transmembrane region" description="Helical" evidence="5">
    <location>
        <begin position="331"/>
        <end position="353"/>
    </location>
</feature>
<organism evidence="7 8">
    <name type="scientific">Funneliformis mosseae</name>
    <name type="common">Endomycorrhizal fungus</name>
    <name type="synonym">Glomus mosseae</name>
    <dbReference type="NCBI Taxonomy" id="27381"/>
    <lineage>
        <taxon>Eukaryota</taxon>
        <taxon>Fungi</taxon>
        <taxon>Fungi incertae sedis</taxon>
        <taxon>Mucoromycota</taxon>
        <taxon>Glomeromycotina</taxon>
        <taxon>Glomeromycetes</taxon>
        <taxon>Glomerales</taxon>
        <taxon>Glomeraceae</taxon>
        <taxon>Funneliformis</taxon>
    </lineage>
</organism>
<feature type="transmembrane region" description="Helical" evidence="5">
    <location>
        <begin position="170"/>
        <end position="187"/>
    </location>
</feature>
<keyword evidence="2 5" id="KW-0812">Transmembrane</keyword>
<dbReference type="GO" id="GO:0000329">
    <property type="term" value="C:fungal-type vacuole membrane"/>
    <property type="evidence" value="ECO:0007669"/>
    <property type="project" value="TreeGrafter"/>
</dbReference>
<accession>A0A9N9ABZ4</accession>
<feature type="transmembrane region" description="Helical" evidence="5">
    <location>
        <begin position="295"/>
        <end position="319"/>
    </location>
</feature>
<feature type="transmembrane region" description="Helical" evidence="5">
    <location>
        <begin position="9"/>
        <end position="30"/>
    </location>
</feature>
<keyword evidence="3 5" id="KW-1133">Transmembrane helix</keyword>
<comment type="caution">
    <text evidence="7">The sequence shown here is derived from an EMBL/GenBank/DDBJ whole genome shotgun (WGS) entry which is preliminary data.</text>
</comment>